<reference evidence="2" key="1">
    <citation type="journal article" date="2014" name="Front. Microbiol.">
        <title>High frequency of phylogenetically diverse reductive dehalogenase-homologous genes in deep subseafloor sedimentary metagenomes.</title>
        <authorList>
            <person name="Kawai M."/>
            <person name="Futagami T."/>
            <person name="Toyoda A."/>
            <person name="Takaki Y."/>
            <person name="Nishi S."/>
            <person name="Hori S."/>
            <person name="Arai W."/>
            <person name="Tsubouchi T."/>
            <person name="Morono Y."/>
            <person name="Uchiyama I."/>
            <person name="Ito T."/>
            <person name="Fujiyama A."/>
            <person name="Inagaki F."/>
            <person name="Takami H."/>
        </authorList>
    </citation>
    <scope>NUCLEOTIDE SEQUENCE</scope>
    <source>
        <strain evidence="2">Expedition CK06-06</strain>
    </source>
</reference>
<feature type="transmembrane region" description="Helical" evidence="1">
    <location>
        <begin position="12"/>
        <end position="30"/>
    </location>
</feature>
<feature type="non-terminal residue" evidence="2">
    <location>
        <position position="166"/>
    </location>
</feature>
<evidence type="ECO:0000256" key="1">
    <source>
        <dbReference type="SAM" id="Phobius"/>
    </source>
</evidence>
<organism evidence="2">
    <name type="scientific">marine sediment metagenome</name>
    <dbReference type="NCBI Taxonomy" id="412755"/>
    <lineage>
        <taxon>unclassified sequences</taxon>
        <taxon>metagenomes</taxon>
        <taxon>ecological metagenomes</taxon>
    </lineage>
</organism>
<comment type="caution">
    <text evidence="2">The sequence shown here is derived from an EMBL/GenBank/DDBJ whole genome shotgun (WGS) entry which is preliminary data.</text>
</comment>
<proteinExistence type="predicted"/>
<evidence type="ECO:0008006" key="3">
    <source>
        <dbReference type="Google" id="ProtNLM"/>
    </source>
</evidence>
<keyword evidence="1" id="KW-1133">Transmembrane helix</keyword>
<dbReference type="EMBL" id="BART01014316">
    <property type="protein sequence ID" value="GAG87329.1"/>
    <property type="molecule type" value="Genomic_DNA"/>
</dbReference>
<dbReference type="AlphaFoldDB" id="X1AW44"/>
<feature type="non-terminal residue" evidence="2">
    <location>
        <position position="1"/>
    </location>
</feature>
<keyword evidence="1" id="KW-0472">Membrane</keyword>
<sequence length="166" mass="18645">QRFANRLNTRYLILGLVIWWLAMLIAYSIFTLRVNHLKDELRQSGVKITHEFSSLVSLPLLEKNSLSISKLLTDAASRADVIYASVVDHRNKVVAFTGTGHLMPDMPEAARSVDKVSMWEGGFASHARILNFVSDITYAGTKIGEIFIGLSTPETFQTRKQFLFIA</sequence>
<evidence type="ECO:0000313" key="2">
    <source>
        <dbReference type="EMBL" id="GAG87329.1"/>
    </source>
</evidence>
<keyword evidence="1" id="KW-0812">Transmembrane</keyword>
<name>X1AW44_9ZZZZ</name>
<protein>
    <recommendedName>
        <fullName evidence="3">Single cache domain-containing protein</fullName>
    </recommendedName>
</protein>
<gene>
    <name evidence="2" type="ORF">S01H4_28655</name>
</gene>
<accession>X1AW44</accession>